<dbReference type="RefSeq" id="WP_350343869.1">
    <property type="nucleotide sequence ID" value="NZ_CP158367.1"/>
</dbReference>
<proteinExistence type="predicted"/>
<dbReference type="NCBIfam" id="TIGR02436">
    <property type="entry name" value="four helix bundle protein"/>
    <property type="match status" value="1"/>
</dbReference>
<reference evidence="1" key="1">
    <citation type="journal article" date="2013" name="Extremophiles">
        <title>Proteinivorax tanatarense gen. nov., sp. nov., an anaerobic, haloalkaliphilic, proteolytic bacterium isolated from a decaying algal bloom, and proposal of Proteinivoraceae fam. nov.</title>
        <authorList>
            <person name="Kevbrin V."/>
            <person name="Boltyanskaya Y."/>
            <person name="Zhilina T."/>
            <person name="Kolganova T."/>
            <person name="Lavrentjeva E."/>
            <person name="Kuznetsov B."/>
        </authorList>
    </citation>
    <scope>NUCLEOTIDE SEQUENCE</scope>
    <source>
        <strain evidence="1">Z-910T</strain>
    </source>
</reference>
<protein>
    <submittedName>
        <fullName evidence="1">Four helix bundle protein</fullName>
    </submittedName>
</protein>
<dbReference type="Gene3D" id="1.20.1440.60">
    <property type="entry name" value="23S rRNA-intervening sequence"/>
    <property type="match status" value="1"/>
</dbReference>
<dbReference type="Pfam" id="PF05635">
    <property type="entry name" value="23S_rRNA_IVP"/>
    <property type="match status" value="1"/>
</dbReference>
<dbReference type="InterPro" id="IPR036583">
    <property type="entry name" value="23S_rRNA_IVS_sf"/>
</dbReference>
<accession>A0AAU7VMF9</accession>
<dbReference type="EMBL" id="CP158367">
    <property type="protein sequence ID" value="XBX75122.1"/>
    <property type="molecule type" value="Genomic_DNA"/>
</dbReference>
<gene>
    <name evidence="1" type="ORF">PRVXT_000228</name>
</gene>
<dbReference type="InterPro" id="IPR012657">
    <property type="entry name" value="23S_rRNA-intervening_sequence"/>
</dbReference>
<dbReference type="PANTHER" id="PTHR38471:SF2">
    <property type="entry name" value="FOUR HELIX BUNDLE PROTEIN"/>
    <property type="match status" value="1"/>
</dbReference>
<reference evidence="1" key="2">
    <citation type="submission" date="2024-06" db="EMBL/GenBank/DDBJ databases">
        <authorList>
            <person name="Petrova K.O."/>
            <person name="Toshchakov S.V."/>
            <person name="Boltjanskaja Y.V."/>
            <person name="Kevbrin V."/>
        </authorList>
    </citation>
    <scope>NUCLEOTIDE SEQUENCE</scope>
    <source>
        <strain evidence="1">Z-910T</strain>
    </source>
</reference>
<dbReference type="AlphaFoldDB" id="A0AAU7VMF9"/>
<organism evidence="1">
    <name type="scientific">Proteinivorax tanatarense</name>
    <dbReference type="NCBI Taxonomy" id="1260629"/>
    <lineage>
        <taxon>Bacteria</taxon>
        <taxon>Bacillati</taxon>
        <taxon>Bacillota</taxon>
        <taxon>Clostridia</taxon>
        <taxon>Eubacteriales</taxon>
        <taxon>Proteinivoracaceae</taxon>
        <taxon>Proteinivorax</taxon>
    </lineage>
</organism>
<name>A0AAU7VMF9_9FIRM</name>
<evidence type="ECO:0000313" key="1">
    <source>
        <dbReference type="EMBL" id="XBX75122.1"/>
    </source>
</evidence>
<dbReference type="PANTHER" id="PTHR38471">
    <property type="entry name" value="FOUR HELIX BUNDLE PROTEIN"/>
    <property type="match status" value="1"/>
</dbReference>
<sequence>MKHIKDFRKLKVFQKARLFHLQINKVAKTFPHHEQDILKKQLPKATDSIAANLAEGTASPFLRKQFNYAANAFGSAREADYYLESAYNQNYISEAKYKEYDENIKEITKMLYGYMRTIKKEINKDA</sequence>
<dbReference type="SUPFAM" id="SSF158446">
    <property type="entry name" value="IVS-encoded protein-like"/>
    <property type="match status" value="1"/>
</dbReference>